<dbReference type="RefSeq" id="WP_201350377.1">
    <property type="nucleotide sequence ID" value="NZ_AP014546.1"/>
</dbReference>
<dbReference type="KEGG" id="njp:NEJAP_1835"/>
<organism evidence="2 3">
    <name type="scientific">Neptunomonas japonica JAMM 1380</name>
    <dbReference type="NCBI Taxonomy" id="1441457"/>
    <lineage>
        <taxon>Bacteria</taxon>
        <taxon>Pseudomonadati</taxon>
        <taxon>Pseudomonadota</taxon>
        <taxon>Gammaproteobacteria</taxon>
        <taxon>Oceanospirillales</taxon>
        <taxon>Oceanospirillaceae</taxon>
        <taxon>Neptunomonas</taxon>
    </lineage>
</organism>
<dbReference type="Proteomes" id="UP000595332">
    <property type="component" value="Chromosome"/>
</dbReference>
<dbReference type="Pfam" id="PF09951">
    <property type="entry name" value="Imm33"/>
    <property type="match status" value="1"/>
</dbReference>
<dbReference type="EMBL" id="AP014546">
    <property type="protein sequence ID" value="BBB29785.1"/>
    <property type="molecule type" value="Genomic_DNA"/>
</dbReference>
<reference evidence="2 3" key="1">
    <citation type="journal article" date="2008" name="Int. J. Syst. Evol. Microbiol.">
        <title>Neptunomonas japonica sp. nov., an Osedax japonicus symbiont-like bacterium isolated from sediment adjacent to sperm whale carcasses off Kagoshima, Japan.</title>
        <authorList>
            <person name="Miyazaki M."/>
            <person name="Nogi Y."/>
            <person name="Fujiwara Y."/>
            <person name="Kawato M."/>
            <person name="Kubokawa K."/>
            <person name="Horikoshi K."/>
        </authorList>
    </citation>
    <scope>NUCLEOTIDE SEQUENCE [LARGE SCALE GENOMIC DNA]</scope>
    <source>
        <strain evidence="2 3">JAMM 1380</strain>
    </source>
</reference>
<evidence type="ECO:0000313" key="3">
    <source>
        <dbReference type="Proteomes" id="UP000595332"/>
    </source>
</evidence>
<protein>
    <recommendedName>
        <fullName evidence="1">Immunity protein Imm33 domain-containing protein</fullName>
    </recommendedName>
</protein>
<accession>A0A7R6SVU0</accession>
<dbReference type="AlphaFoldDB" id="A0A7R6SVU0"/>
<evidence type="ECO:0000313" key="2">
    <source>
        <dbReference type="EMBL" id="BBB29785.1"/>
    </source>
</evidence>
<dbReference type="InterPro" id="IPR018689">
    <property type="entry name" value="Imm33_dom"/>
</dbReference>
<keyword evidence="3" id="KW-1185">Reference proteome</keyword>
<evidence type="ECO:0000259" key="1">
    <source>
        <dbReference type="Pfam" id="PF09951"/>
    </source>
</evidence>
<gene>
    <name evidence="2" type="ORF">NEJAP_1835</name>
</gene>
<feature type="domain" description="Immunity protein Imm33" evidence="1">
    <location>
        <begin position="26"/>
        <end position="112"/>
    </location>
</feature>
<name>A0A7R6SVU0_9GAMM</name>
<sequence length="141" mass="16029">MKTPTVDTPISEDAETNQTKNGFLALVSKLTFDENLPIRFMYKTVPEHLNDTGWRLYTGYETQEYAANELANMLPVPLQKLSSMDPSLADLFTYNAGTVWERPPESTGWQRVHDFKIPSANVDVDITNDPDRFNTPNESDK</sequence>
<proteinExistence type="predicted"/>